<protein>
    <recommendedName>
        <fullName evidence="9">ATP synthase subunit I</fullName>
    </recommendedName>
</protein>
<evidence type="ECO:0000256" key="4">
    <source>
        <dbReference type="ARBA" id="ARBA00022989"/>
    </source>
</evidence>
<evidence type="ECO:0000313" key="7">
    <source>
        <dbReference type="EMBL" id="ABW66609.1"/>
    </source>
</evidence>
<sequence length="114" mass="12350">MLAIIAFFGLYLAGQVAMGKGLLLGTLFSVVNFVLMGETLPSRLAPTKRRRITAALGSMGMRFALMAVPIVLAIRLDTYNLATVMIGLFSVQGVLLADGVLGRRAWREQFSESE</sequence>
<dbReference type="Proteomes" id="UP000008561">
    <property type="component" value="Chromosome"/>
</dbReference>
<comment type="subcellular location">
    <subcellularLocation>
        <location evidence="1">Cell membrane</location>
        <topology evidence="1">Multi-pass membrane protein</topology>
    </subcellularLocation>
</comment>
<keyword evidence="3 6" id="KW-0812">Transmembrane</keyword>
<dbReference type="InterPro" id="IPR005598">
    <property type="entry name" value="ATP_synth_I"/>
</dbReference>
<feature type="transmembrane region" description="Helical" evidence="6">
    <location>
        <begin position="80"/>
        <end position="101"/>
    </location>
</feature>
<feature type="transmembrane region" description="Helical" evidence="6">
    <location>
        <begin position="52"/>
        <end position="74"/>
    </location>
</feature>
<dbReference type="GO" id="GO:0005886">
    <property type="term" value="C:plasma membrane"/>
    <property type="evidence" value="ECO:0007669"/>
    <property type="project" value="UniProtKB-SubCell"/>
</dbReference>
<dbReference type="EMBL" id="CP000859">
    <property type="protein sequence ID" value="ABW66609.1"/>
    <property type="molecule type" value="Genomic_DNA"/>
</dbReference>
<keyword evidence="8" id="KW-1185">Reference proteome</keyword>
<accession>A8ZVE8</accession>
<dbReference type="Pfam" id="PF03899">
    <property type="entry name" value="ATP-synt_I"/>
    <property type="match status" value="1"/>
</dbReference>
<evidence type="ECO:0000256" key="1">
    <source>
        <dbReference type="ARBA" id="ARBA00004651"/>
    </source>
</evidence>
<evidence type="ECO:0000256" key="2">
    <source>
        <dbReference type="ARBA" id="ARBA00022475"/>
    </source>
</evidence>
<reference evidence="7 8" key="1">
    <citation type="submission" date="2007-10" db="EMBL/GenBank/DDBJ databases">
        <title>Complete sequence of Desulfococcus oleovorans Hxd3.</title>
        <authorList>
            <consortium name="US DOE Joint Genome Institute"/>
            <person name="Copeland A."/>
            <person name="Lucas S."/>
            <person name="Lapidus A."/>
            <person name="Barry K."/>
            <person name="Glavina del Rio T."/>
            <person name="Dalin E."/>
            <person name="Tice H."/>
            <person name="Pitluck S."/>
            <person name="Kiss H."/>
            <person name="Brettin T."/>
            <person name="Bruce D."/>
            <person name="Detter J.C."/>
            <person name="Han C."/>
            <person name="Schmutz J."/>
            <person name="Larimer F."/>
            <person name="Land M."/>
            <person name="Hauser L."/>
            <person name="Kyrpides N."/>
            <person name="Kim E."/>
            <person name="Wawrik B."/>
            <person name="Richardson P."/>
        </authorList>
    </citation>
    <scope>NUCLEOTIDE SEQUENCE [LARGE SCALE GENOMIC DNA]</scope>
    <source>
        <strain evidence="8">DSM 6200 / JCM 39069 / Hxd3</strain>
    </source>
</reference>
<dbReference type="HOGENOM" id="CLU_2117074_0_0_7"/>
<keyword evidence="4 6" id="KW-1133">Transmembrane helix</keyword>
<name>A8ZVE8_DESOH</name>
<evidence type="ECO:0008006" key="9">
    <source>
        <dbReference type="Google" id="ProtNLM"/>
    </source>
</evidence>
<evidence type="ECO:0000256" key="6">
    <source>
        <dbReference type="SAM" id="Phobius"/>
    </source>
</evidence>
<dbReference type="KEGG" id="dol:Dole_0799"/>
<organism evidence="7 8">
    <name type="scientific">Desulfosudis oleivorans (strain DSM 6200 / JCM 39069 / Hxd3)</name>
    <name type="common">Desulfococcus oleovorans</name>
    <dbReference type="NCBI Taxonomy" id="96561"/>
    <lineage>
        <taxon>Bacteria</taxon>
        <taxon>Pseudomonadati</taxon>
        <taxon>Thermodesulfobacteriota</taxon>
        <taxon>Desulfobacteria</taxon>
        <taxon>Desulfobacterales</taxon>
        <taxon>Desulfosudaceae</taxon>
        <taxon>Desulfosudis</taxon>
    </lineage>
</organism>
<dbReference type="STRING" id="96561.Dole_0799"/>
<evidence type="ECO:0000256" key="3">
    <source>
        <dbReference type="ARBA" id="ARBA00022692"/>
    </source>
</evidence>
<evidence type="ECO:0000313" key="8">
    <source>
        <dbReference type="Proteomes" id="UP000008561"/>
    </source>
</evidence>
<dbReference type="AlphaFoldDB" id="A8ZVE8"/>
<dbReference type="TCDB" id="1.A.77.3.3">
    <property type="family name" value="the mg(2+)/ca(2+) uniporter (mcu) family"/>
</dbReference>
<evidence type="ECO:0000256" key="5">
    <source>
        <dbReference type="ARBA" id="ARBA00023136"/>
    </source>
</evidence>
<gene>
    <name evidence="7" type="ordered locus">Dole_0799</name>
</gene>
<keyword evidence="5 6" id="KW-0472">Membrane</keyword>
<keyword evidence="2" id="KW-1003">Cell membrane</keyword>
<proteinExistence type="predicted"/>